<feature type="domain" description="Nudix hydrolase" evidence="3">
    <location>
        <begin position="12"/>
        <end position="146"/>
    </location>
</feature>
<proteinExistence type="predicted"/>
<keyword evidence="5" id="KW-1185">Reference proteome</keyword>
<dbReference type="SUPFAM" id="SSF55811">
    <property type="entry name" value="Nudix"/>
    <property type="match status" value="1"/>
</dbReference>
<protein>
    <submittedName>
        <fullName evidence="4">NUDIX domain-containing protein</fullName>
    </submittedName>
</protein>
<evidence type="ECO:0000259" key="3">
    <source>
        <dbReference type="PROSITE" id="PS51462"/>
    </source>
</evidence>
<dbReference type="Pfam" id="PF00293">
    <property type="entry name" value="NUDIX"/>
    <property type="match status" value="1"/>
</dbReference>
<keyword evidence="2" id="KW-0378">Hydrolase</keyword>
<dbReference type="EMBL" id="CP106679">
    <property type="protein sequence ID" value="UXP31297.1"/>
    <property type="molecule type" value="Genomic_DNA"/>
</dbReference>
<dbReference type="RefSeq" id="WP_262308736.1">
    <property type="nucleotide sequence ID" value="NZ_CP106679.1"/>
</dbReference>
<dbReference type="Gene3D" id="3.90.79.10">
    <property type="entry name" value="Nucleoside Triphosphate Pyrophosphohydrolase"/>
    <property type="match status" value="1"/>
</dbReference>
<reference evidence="4" key="1">
    <citation type="submission" date="2022-09" db="EMBL/GenBank/DDBJ databases">
        <title>Comparative genomics and taxonomic characterization of three novel marine species of genus Reichenbachiella exhibiting antioxidant and polysaccharide degradation activities.</title>
        <authorList>
            <person name="Muhammad N."/>
            <person name="Lee Y.-J."/>
            <person name="Ko J."/>
            <person name="Kim S.-G."/>
        </authorList>
    </citation>
    <scope>NUCLEOTIDE SEQUENCE</scope>
    <source>
        <strain evidence="4">BKB1-1</strain>
    </source>
</reference>
<dbReference type="PANTHER" id="PTHR43046">
    <property type="entry name" value="GDP-MANNOSE MANNOSYL HYDROLASE"/>
    <property type="match status" value="1"/>
</dbReference>
<dbReference type="Proteomes" id="UP001065174">
    <property type="component" value="Chromosome"/>
</dbReference>
<evidence type="ECO:0000313" key="5">
    <source>
        <dbReference type="Proteomes" id="UP001065174"/>
    </source>
</evidence>
<dbReference type="InterPro" id="IPR000086">
    <property type="entry name" value="NUDIX_hydrolase_dom"/>
</dbReference>
<accession>A0ABY6CL95</accession>
<name>A0ABY6CL95_9BACT</name>
<dbReference type="PANTHER" id="PTHR43046:SF14">
    <property type="entry name" value="MUTT_NUDIX FAMILY PROTEIN"/>
    <property type="match status" value="1"/>
</dbReference>
<gene>
    <name evidence="4" type="ORF">N6H18_13160</name>
</gene>
<dbReference type="InterPro" id="IPR015797">
    <property type="entry name" value="NUDIX_hydrolase-like_dom_sf"/>
</dbReference>
<comment type="cofactor">
    <cofactor evidence="1">
        <name>Mg(2+)</name>
        <dbReference type="ChEBI" id="CHEBI:18420"/>
    </cofactor>
</comment>
<organism evidence="4 5">
    <name type="scientific">Reichenbachiella agarivorans</name>
    <dbReference type="NCBI Taxonomy" id="2979464"/>
    <lineage>
        <taxon>Bacteria</taxon>
        <taxon>Pseudomonadati</taxon>
        <taxon>Bacteroidota</taxon>
        <taxon>Cytophagia</taxon>
        <taxon>Cytophagales</taxon>
        <taxon>Reichenbachiellaceae</taxon>
        <taxon>Reichenbachiella</taxon>
    </lineage>
</organism>
<evidence type="ECO:0000313" key="4">
    <source>
        <dbReference type="EMBL" id="UXP31297.1"/>
    </source>
</evidence>
<dbReference type="PROSITE" id="PS51462">
    <property type="entry name" value="NUDIX"/>
    <property type="match status" value="1"/>
</dbReference>
<sequence>MREGEIKSIFGNKVRVRVMGLFRRDNQILLINHRGLNTHDELWLPPGGGVDFGVGIEETLRQEFKEELNVEITVGDFLFLSEFRSLDYHAIELFFEIKTIKGDLKLGLDPELEHDQILQEWQFWSFDQINKIPQNRFHAVFQNLRDLDELFCCRGFFNVGNIV</sequence>
<evidence type="ECO:0000256" key="2">
    <source>
        <dbReference type="ARBA" id="ARBA00022801"/>
    </source>
</evidence>
<evidence type="ECO:0000256" key="1">
    <source>
        <dbReference type="ARBA" id="ARBA00001946"/>
    </source>
</evidence>